<dbReference type="PANTHER" id="PTHR23257">
    <property type="entry name" value="SERINE-THREONINE PROTEIN KINASE"/>
    <property type="match status" value="1"/>
</dbReference>
<dbReference type="SUPFAM" id="SSF52058">
    <property type="entry name" value="L domain-like"/>
    <property type="match status" value="1"/>
</dbReference>
<evidence type="ECO:0000313" key="5">
    <source>
        <dbReference type="Proteomes" id="UP001470230"/>
    </source>
</evidence>
<organism evidence="4 5">
    <name type="scientific">Tritrichomonas musculus</name>
    <dbReference type="NCBI Taxonomy" id="1915356"/>
    <lineage>
        <taxon>Eukaryota</taxon>
        <taxon>Metamonada</taxon>
        <taxon>Parabasalia</taxon>
        <taxon>Tritrichomonadida</taxon>
        <taxon>Tritrichomonadidae</taxon>
        <taxon>Tritrichomonas</taxon>
    </lineage>
</organism>
<dbReference type="Gene3D" id="3.80.10.10">
    <property type="entry name" value="Ribonuclease Inhibitor"/>
    <property type="match status" value="1"/>
</dbReference>
<dbReference type="SUPFAM" id="SSF56112">
    <property type="entry name" value="Protein kinase-like (PK-like)"/>
    <property type="match status" value="1"/>
</dbReference>
<protein>
    <recommendedName>
        <fullName evidence="2">Protein kinase domain-containing protein</fullName>
    </recommendedName>
</protein>
<dbReference type="PROSITE" id="PS00108">
    <property type="entry name" value="PROTEIN_KINASE_ST"/>
    <property type="match status" value="1"/>
</dbReference>
<dbReference type="SMART" id="SM00220">
    <property type="entry name" value="S_TKc"/>
    <property type="match status" value="1"/>
</dbReference>
<evidence type="ECO:0000256" key="1">
    <source>
        <dbReference type="SAM" id="Coils"/>
    </source>
</evidence>
<evidence type="ECO:0000313" key="3">
    <source>
        <dbReference type="EMBL" id="KAK8835133.1"/>
    </source>
</evidence>
<dbReference type="Gene3D" id="1.10.510.10">
    <property type="entry name" value="Transferase(Phosphotransferase) domain 1"/>
    <property type="match status" value="1"/>
</dbReference>
<accession>A0ABR2H8Y3</accession>
<dbReference type="Pfam" id="PF00069">
    <property type="entry name" value="Pkinase"/>
    <property type="match status" value="1"/>
</dbReference>
<dbReference type="InterPro" id="IPR032675">
    <property type="entry name" value="LRR_dom_sf"/>
</dbReference>
<feature type="coiled-coil region" evidence="1">
    <location>
        <begin position="356"/>
        <end position="428"/>
    </location>
</feature>
<dbReference type="EMBL" id="JAPFFF010000228">
    <property type="protein sequence ID" value="KAK8835133.1"/>
    <property type="molecule type" value="Genomic_DNA"/>
</dbReference>
<dbReference type="Proteomes" id="UP001470230">
    <property type="component" value="Unassembled WGS sequence"/>
</dbReference>
<dbReference type="InterPro" id="IPR008271">
    <property type="entry name" value="Ser/Thr_kinase_AS"/>
</dbReference>
<keyword evidence="1" id="KW-0175">Coiled coil</keyword>
<evidence type="ECO:0000259" key="2">
    <source>
        <dbReference type="PROSITE" id="PS50011"/>
    </source>
</evidence>
<dbReference type="EMBL" id="JAPFFF010000037">
    <property type="protein sequence ID" value="KAK8842636.1"/>
    <property type="molecule type" value="Genomic_DNA"/>
</dbReference>
<name>A0ABR2H8Y3_9EUKA</name>
<dbReference type="InterPro" id="IPR000719">
    <property type="entry name" value="Prot_kinase_dom"/>
</dbReference>
<gene>
    <name evidence="3" type="ORF">M9Y10_018047</name>
    <name evidence="4" type="ORF">M9Y10_025495</name>
</gene>
<dbReference type="InterPro" id="IPR026906">
    <property type="entry name" value="LRR_5"/>
</dbReference>
<dbReference type="Pfam" id="PF13306">
    <property type="entry name" value="LRR_5"/>
    <property type="match status" value="1"/>
</dbReference>
<reference evidence="4 5" key="1">
    <citation type="submission" date="2024-04" db="EMBL/GenBank/DDBJ databases">
        <title>Tritrichomonas musculus Genome.</title>
        <authorList>
            <person name="Alves-Ferreira E."/>
            <person name="Grigg M."/>
            <person name="Lorenzi H."/>
            <person name="Galac M."/>
        </authorList>
    </citation>
    <scope>NUCLEOTIDE SEQUENCE [LARGE SCALE GENOMIC DNA]</scope>
    <source>
        <strain evidence="4 5">EAF2021</strain>
    </source>
</reference>
<evidence type="ECO:0000313" key="4">
    <source>
        <dbReference type="EMBL" id="KAK8842636.1"/>
    </source>
</evidence>
<keyword evidence="5" id="KW-1185">Reference proteome</keyword>
<proteinExistence type="predicted"/>
<dbReference type="PANTHER" id="PTHR23257:SF958">
    <property type="entry name" value="SERINE_THREONINE-PROTEIN KINASE WNK4"/>
    <property type="match status" value="1"/>
</dbReference>
<comment type="caution">
    <text evidence="4">The sequence shown here is derived from an EMBL/GenBank/DDBJ whole genome shotgun (WGS) entry which is preliminary data.</text>
</comment>
<dbReference type="InterPro" id="IPR050167">
    <property type="entry name" value="Ser_Thr_protein_kinase"/>
</dbReference>
<dbReference type="InterPro" id="IPR011009">
    <property type="entry name" value="Kinase-like_dom_sf"/>
</dbReference>
<dbReference type="PROSITE" id="PS50011">
    <property type="entry name" value="PROTEIN_KINASE_DOM"/>
    <property type="match status" value="1"/>
</dbReference>
<sequence length="743" mass="85242">MMERGKDYPFKHHNTYKMNIDDLEIVRPIDDGGFGVVFSVKDKNTSKEYAAKVIPYKGEESQYRQMINREIGILMRVQHPTIIKFYGYSLHDFNNNKNVTIIMQLAANGSLSAAIKKVRQGLADLMYDNTVRQIILVGIARGMMHLHEHHVIHRDLKPDNILLDERFYPLITDFGLSKFTETDNSINQSKACGTSIYKAPEVINSNKYNGKADVYSFGILMYEVVTDLIPYPLFSKGKLNLFQLNQKIIQENYRPEFTVPVKKSIRKLIERCWSGNPSERPTFEEIYHKLAFNIEDSIYDIYEGNEEEEDNDINNKYQLDDVDNNELLYYIDEINGIFNNHDEISSGDESSVKKMIHELSSNLEAIRKENEELRAHMSNIDKENQQLINKCKEIDIVKKENDTLKSKVEALEREAAPLKAENMQLSLRVANLERIIKGKGEITEAEPTKTAEIKEDEEEKVDLNISLLDFNKLSLKKQQLTVSELLSESLPEKVSQLLVKINNVLDYLLKCDSITEKDHYFEIQAINNEQKVTDIDEKEVKICLLFDSIKVLHNCKKLGEQEMVTLLNEFVSPSIELKYESLEPFKPIWNIIEGIKATNTNNKININLVLLNTSGISIFKDNFVINSVKIDPSIKVIPSSAFQGFFRLLNVSIPSSITRIDTNAFYYCYNLREVTIPPSVVSIGNCSFRNCEKLLEVKIPQSVTSIGDYAFFNCHSLVKVSIPSSLTNIGKQVFPEKAEIVRY</sequence>
<feature type="domain" description="Protein kinase" evidence="2">
    <location>
        <begin position="23"/>
        <end position="291"/>
    </location>
</feature>